<gene>
    <name evidence="2" type="ORF">Plil01_000770600</name>
</gene>
<comment type="caution">
    <text evidence="2">The sequence shown here is derived from an EMBL/GenBank/DDBJ whole genome shotgun (WGS) entry which is preliminary data.</text>
</comment>
<feature type="region of interest" description="Disordered" evidence="1">
    <location>
        <begin position="208"/>
        <end position="229"/>
    </location>
</feature>
<evidence type="ECO:0000313" key="2">
    <source>
        <dbReference type="EMBL" id="GMF19980.1"/>
    </source>
</evidence>
<keyword evidence="3" id="KW-1185">Reference proteome</keyword>
<evidence type="ECO:0000256" key="1">
    <source>
        <dbReference type="SAM" id="MobiDB-lite"/>
    </source>
</evidence>
<dbReference type="PANTHER" id="PTHR22538:SF1">
    <property type="entry name" value="VWFD DOMAIN-CONTAINING PROTEIN"/>
    <property type="match status" value="1"/>
</dbReference>
<sequence length="267" mass="28820">MKIHQQSEFVVFANPNVSEDNSEISYDGYATFVEDDTEFIYSLVNGTSYQVTKSKSASTEEYQCLSAEALPFGSILPALNDAVLIPSASIAGENIEFTNLLKTSFSGVDFVICASGATGFTGYSSDMTIKVEYLDSPISVPAPNKEDVLCDTVAKPTIMSATAIALLTGDAISSSSSRNLKAAERMAIEAESCECKSTPRPCIFFHGAGNKNQMDEPQDTPQNTSGKIGDMNDHAPCCSMIKYAMLNTMDNAWTDDALQQKYCDFAL</sequence>
<dbReference type="OrthoDB" id="127195at2759"/>
<reference evidence="2" key="1">
    <citation type="submission" date="2023-04" db="EMBL/GenBank/DDBJ databases">
        <title>Phytophthora lilii NBRC 32176.</title>
        <authorList>
            <person name="Ichikawa N."/>
            <person name="Sato H."/>
            <person name="Tonouchi N."/>
        </authorList>
    </citation>
    <scope>NUCLEOTIDE SEQUENCE</scope>
    <source>
        <strain evidence="2">NBRC 32176</strain>
    </source>
</reference>
<dbReference type="PANTHER" id="PTHR22538">
    <property type="entry name" value="CILIA- AND FLAGELLA-ASSOCIATED PROTEIN 74"/>
    <property type="match status" value="1"/>
</dbReference>
<protein>
    <submittedName>
        <fullName evidence="2">Unnamed protein product</fullName>
    </submittedName>
</protein>
<name>A0A9W6TV06_9STRA</name>
<dbReference type="AlphaFoldDB" id="A0A9W6TV06"/>
<organism evidence="2 3">
    <name type="scientific">Phytophthora lilii</name>
    <dbReference type="NCBI Taxonomy" id="2077276"/>
    <lineage>
        <taxon>Eukaryota</taxon>
        <taxon>Sar</taxon>
        <taxon>Stramenopiles</taxon>
        <taxon>Oomycota</taxon>
        <taxon>Peronosporomycetes</taxon>
        <taxon>Peronosporales</taxon>
        <taxon>Peronosporaceae</taxon>
        <taxon>Phytophthora</taxon>
    </lineage>
</organism>
<dbReference type="Proteomes" id="UP001165083">
    <property type="component" value="Unassembled WGS sequence"/>
</dbReference>
<proteinExistence type="predicted"/>
<accession>A0A9W6TV06</accession>
<evidence type="ECO:0000313" key="3">
    <source>
        <dbReference type="Proteomes" id="UP001165083"/>
    </source>
</evidence>
<dbReference type="EMBL" id="BSXW01000360">
    <property type="protein sequence ID" value="GMF19980.1"/>
    <property type="molecule type" value="Genomic_DNA"/>
</dbReference>